<dbReference type="OMA" id="YFYYALP"/>
<dbReference type="PANTHER" id="PTHR39470">
    <property type="entry name" value="CHROMOSOME 10, WHOLE GENOME SHOTGUN SEQUENCE"/>
    <property type="match status" value="1"/>
</dbReference>
<accession>A0A0E9NF85</accession>
<feature type="transmembrane region" description="Helical" evidence="1">
    <location>
        <begin position="45"/>
        <end position="64"/>
    </location>
</feature>
<comment type="caution">
    <text evidence="2">The sequence shown here is derived from an EMBL/GenBank/DDBJ whole genome shotgun (WGS) entry which is preliminary data.</text>
</comment>
<name>A0A0E9NF85_SAICN</name>
<reference evidence="2 3" key="1">
    <citation type="journal article" date="2011" name="J. Gen. Appl. Microbiol.">
        <title>Draft genome sequencing of the enigmatic yeast Saitoella complicata.</title>
        <authorList>
            <person name="Nishida H."/>
            <person name="Hamamoto M."/>
            <person name="Sugiyama J."/>
        </authorList>
    </citation>
    <scope>NUCLEOTIDE SEQUENCE [LARGE SCALE GENOMIC DNA]</scope>
    <source>
        <strain evidence="2 3">NRRL Y-17804</strain>
    </source>
</reference>
<reference evidence="2 3" key="2">
    <citation type="journal article" date="2014" name="J. Gen. Appl. Microbiol.">
        <title>The early diverging ascomycetous budding yeast Saitoella complicata has three histone deacetylases belonging to the Clr6, Hos2, and Rpd3 lineages.</title>
        <authorList>
            <person name="Nishida H."/>
            <person name="Matsumoto T."/>
            <person name="Kondo S."/>
            <person name="Hamamoto M."/>
            <person name="Yoshikawa H."/>
        </authorList>
    </citation>
    <scope>NUCLEOTIDE SEQUENCE [LARGE SCALE GENOMIC DNA]</scope>
    <source>
        <strain evidence="2 3">NRRL Y-17804</strain>
    </source>
</reference>
<dbReference type="EMBL" id="BACD03000015">
    <property type="protein sequence ID" value="GAO48522.1"/>
    <property type="molecule type" value="Genomic_DNA"/>
</dbReference>
<gene>
    <name evidence="2" type="ORF">G7K_2695-t1</name>
</gene>
<dbReference type="STRING" id="698492.A0A0E9NF85"/>
<evidence type="ECO:0000313" key="3">
    <source>
        <dbReference type="Proteomes" id="UP000033140"/>
    </source>
</evidence>
<proteinExistence type="predicted"/>
<dbReference type="OrthoDB" id="4218123at2759"/>
<feature type="transmembrane region" description="Helical" evidence="1">
    <location>
        <begin position="6"/>
        <end position="24"/>
    </location>
</feature>
<protein>
    <submittedName>
        <fullName evidence="2">Uncharacterized protein</fullName>
    </submittedName>
</protein>
<feature type="transmembrane region" description="Helical" evidence="1">
    <location>
        <begin position="219"/>
        <end position="237"/>
    </location>
</feature>
<sequence>MAVSWDAIQTLAIILGPTILPRVVAFYRSIQSAPASIRKPLPANVMPRIAILVASALVAILKALPVLQVENIFLTTGSRLQTPIDVITTRLRSLDLLTPFNEAILSKFNSFDGRLLYVAYGPDAFANCTFCRLDESMTYFFYILPALALAHLIHIAVIALATSVKPAKAFRANATVGAVGLALFEIYTFATFNFRANAVAANTGADITWKYWSVMRWRGLGMAALDVVLAVSIYMAATGCWNIGADDLAERLETAAARAESTLHKTRAAALVRVAVGLNTNLRDVSTNAWRSQVEIRERLQEDEEVRAVKEEAGERLGITDLRNEAREYVDIVFDKVL</sequence>
<dbReference type="AlphaFoldDB" id="A0A0E9NF85"/>
<keyword evidence="1" id="KW-1133">Transmembrane helix</keyword>
<dbReference type="RefSeq" id="XP_019023968.1">
    <property type="nucleotide sequence ID" value="XM_019170670.1"/>
</dbReference>
<evidence type="ECO:0000313" key="2">
    <source>
        <dbReference type="EMBL" id="GAO48522.1"/>
    </source>
</evidence>
<keyword evidence="1" id="KW-0472">Membrane</keyword>
<dbReference type="PANTHER" id="PTHR39470:SF1">
    <property type="entry name" value="CHORISMATE SYNTHASE PROTEIN"/>
    <property type="match status" value="1"/>
</dbReference>
<feature type="transmembrane region" description="Helical" evidence="1">
    <location>
        <begin position="139"/>
        <end position="161"/>
    </location>
</feature>
<reference evidence="2 3" key="3">
    <citation type="journal article" date="2015" name="Genome Announc.">
        <title>Draft Genome Sequence of the Archiascomycetous Yeast Saitoella complicata.</title>
        <authorList>
            <person name="Yamauchi K."/>
            <person name="Kondo S."/>
            <person name="Hamamoto M."/>
            <person name="Takahashi Y."/>
            <person name="Ogura Y."/>
            <person name="Hayashi T."/>
            <person name="Nishida H."/>
        </authorList>
    </citation>
    <scope>NUCLEOTIDE SEQUENCE [LARGE SCALE GENOMIC DNA]</scope>
    <source>
        <strain evidence="2 3">NRRL Y-17804</strain>
    </source>
</reference>
<evidence type="ECO:0000256" key="1">
    <source>
        <dbReference type="SAM" id="Phobius"/>
    </source>
</evidence>
<dbReference type="Proteomes" id="UP000033140">
    <property type="component" value="Unassembled WGS sequence"/>
</dbReference>
<keyword evidence="3" id="KW-1185">Reference proteome</keyword>
<organism evidence="2 3">
    <name type="scientific">Saitoella complicata (strain BCRC 22490 / CBS 7301 / JCM 7358 / NBRC 10748 / NRRL Y-17804)</name>
    <dbReference type="NCBI Taxonomy" id="698492"/>
    <lineage>
        <taxon>Eukaryota</taxon>
        <taxon>Fungi</taxon>
        <taxon>Dikarya</taxon>
        <taxon>Ascomycota</taxon>
        <taxon>Taphrinomycotina</taxon>
        <taxon>Taphrinomycotina incertae sedis</taxon>
        <taxon>Saitoella</taxon>
    </lineage>
</organism>
<keyword evidence="1" id="KW-0812">Transmembrane</keyword>